<dbReference type="Pfam" id="PF00072">
    <property type="entry name" value="Response_reg"/>
    <property type="match status" value="1"/>
</dbReference>
<evidence type="ECO:0000256" key="6">
    <source>
        <dbReference type="PROSITE-ProRule" id="PRU00169"/>
    </source>
</evidence>
<evidence type="ECO:0000256" key="1">
    <source>
        <dbReference type="ARBA" id="ARBA00022553"/>
    </source>
</evidence>
<dbReference type="Gene3D" id="3.40.50.2300">
    <property type="match status" value="1"/>
</dbReference>
<feature type="DNA-binding region" description="OmpR/PhoB-type" evidence="7">
    <location>
        <begin position="131"/>
        <end position="228"/>
    </location>
</feature>
<feature type="domain" description="Response regulatory" evidence="8">
    <location>
        <begin position="2"/>
        <end position="115"/>
    </location>
</feature>
<dbReference type="CDD" id="cd00383">
    <property type="entry name" value="trans_reg_C"/>
    <property type="match status" value="1"/>
</dbReference>
<proteinExistence type="predicted"/>
<evidence type="ECO:0000256" key="3">
    <source>
        <dbReference type="ARBA" id="ARBA00023125"/>
    </source>
</evidence>
<evidence type="ECO:0000259" key="8">
    <source>
        <dbReference type="PROSITE" id="PS50110"/>
    </source>
</evidence>
<dbReference type="InterPro" id="IPR016032">
    <property type="entry name" value="Sig_transdc_resp-reg_C-effctor"/>
</dbReference>
<keyword evidence="1 6" id="KW-0597">Phosphoprotein</keyword>
<dbReference type="Proteomes" id="UP000298111">
    <property type="component" value="Unassembled WGS sequence"/>
</dbReference>
<dbReference type="Gene3D" id="1.10.10.10">
    <property type="entry name" value="Winged helix-like DNA-binding domain superfamily/Winged helix DNA-binding domain"/>
    <property type="match status" value="1"/>
</dbReference>
<evidence type="ECO:0000256" key="2">
    <source>
        <dbReference type="ARBA" id="ARBA00023015"/>
    </source>
</evidence>
<dbReference type="EMBL" id="RCIY01000120">
    <property type="protein sequence ID" value="TGG74624.1"/>
    <property type="molecule type" value="Genomic_DNA"/>
</dbReference>
<dbReference type="PANTHER" id="PTHR48111:SF72">
    <property type="entry name" value="SENSORY TRANSDUCTION PROTEIN REGX3"/>
    <property type="match status" value="1"/>
</dbReference>
<evidence type="ECO:0000256" key="4">
    <source>
        <dbReference type="ARBA" id="ARBA00023163"/>
    </source>
</evidence>
<dbReference type="Pfam" id="PF00486">
    <property type="entry name" value="Trans_reg_C"/>
    <property type="match status" value="1"/>
</dbReference>
<dbReference type="SUPFAM" id="SSF52172">
    <property type="entry name" value="CheY-like"/>
    <property type="match status" value="1"/>
</dbReference>
<gene>
    <name evidence="10" type="ORF">D8771_33985</name>
</gene>
<organism evidence="10 11">
    <name type="scientific">Streptomyces albus</name>
    <dbReference type="NCBI Taxonomy" id="1888"/>
    <lineage>
        <taxon>Bacteria</taxon>
        <taxon>Bacillati</taxon>
        <taxon>Actinomycetota</taxon>
        <taxon>Actinomycetes</taxon>
        <taxon>Kitasatosporales</taxon>
        <taxon>Streptomycetaceae</taxon>
        <taxon>Streptomyces</taxon>
    </lineage>
</organism>
<dbReference type="SMART" id="SM00448">
    <property type="entry name" value="REC"/>
    <property type="match status" value="1"/>
</dbReference>
<evidence type="ECO:0000256" key="7">
    <source>
        <dbReference type="PROSITE-ProRule" id="PRU01091"/>
    </source>
</evidence>
<dbReference type="InterPro" id="IPR001867">
    <property type="entry name" value="OmpR/PhoB-type_DNA-bd"/>
</dbReference>
<reference evidence="10 11" key="1">
    <citation type="submission" date="2018-10" db="EMBL/GenBank/DDBJ databases">
        <title>Isolation of pseudouridimycin from Streptomyces albus DSM 40763.</title>
        <authorList>
            <person name="Rosenqvist P."/>
            <person name="Metsae-Ketelae M."/>
            <person name="Virta P."/>
        </authorList>
    </citation>
    <scope>NUCLEOTIDE SEQUENCE [LARGE SCALE GENOMIC DNA]</scope>
    <source>
        <strain evidence="10 11">DSM 40763</strain>
    </source>
</reference>
<evidence type="ECO:0000313" key="10">
    <source>
        <dbReference type="EMBL" id="TGG74624.1"/>
    </source>
</evidence>
<dbReference type="PROSITE" id="PS50110">
    <property type="entry name" value="RESPONSE_REGULATORY"/>
    <property type="match status" value="1"/>
</dbReference>
<dbReference type="Gene3D" id="6.10.250.690">
    <property type="match status" value="1"/>
</dbReference>
<sequence length="233" mass="24617">MEILVIEDNDRVSAALRAALSQQGLTAVCAGTGRAALELLEQTRPDAVLLDLGLPDYDGFALCSEIRASSSVPILVTSTRADHAACVRGLDLGADDFLVKPYNLAEVLARVRAVVRRWRAAEPEPAALPDGGLVLAGPLRIDLDERVVLVNGAPIDLSDEEFGVLAALANRPGEVLRADQLVDQVLRVQRSTLKASLHGCVASLAERLGVSDHVEVEAVDRAGYRLSVSGAAA</sequence>
<evidence type="ECO:0000259" key="9">
    <source>
        <dbReference type="PROSITE" id="PS51755"/>
    </source>
</evidence>
<dbReference type="SUPFAM" id="SSF46894">
    <property type="entry name" value="C-terminal effector domain of the bipartite response regulators"/>
    <property type="match status" value="1"/>
</dbReference>
<dbReference type="GO" id="GO:0000976">
    <property type="term" value="F:transcription cis-regulatory region binding"/>
    <property type="evidence" value="ECO:0007669"/>
    <property type="project" value="TreeGrafter"/>
</dbReference>
<dbReference type="GO" id="GO:0032993">
    <property type="term" value="C:protein-DNA complex"/>
    <property type="evidence" value="ECO:0007669"/>
    <property type="project" value="TreeGrafter"/>
</dbReference>
<feature type="domain" description="OmpR/PhoB-type" evidence="9">
    <location>
        <begin position="131"/>
        <end position="228"/>
    </location>
</feature>
<keyword evidence="4" id="KW-0804">Transcription</keyword>
<dbReference type="CDD" id="cd17574">
    <property type="entry name" value="REC_OmpR"/>
    <property type="match status" value="1"/>
</dbReference>
<keyword evidence="3 7" id="KW-0238">DNA-binding</keyword>
<dbReference type="InterPro" id="IPR036388">
    <property type="entry name" value="WH-like_DNA-bd_sf"/>
</dbReference>
<feature type="modified residue" description="4-aspartylphosphate" evidence="6">
    <location>
        <position position="51"/>
    </location>
</feature>
<dbReference type="AlphaFoldDB" id="A0A8H1L090"/>
<dbReference type="RefSeq" id="WP_016467293.1">
    <property type="nucleotide sequence ID" value="NZ_CP103060.1"/>
</dbReference>
<keyword evidence="2" id="KW-0805">Transcription regulation</keyword>
<evidence type="ECO:0000256" key="5">
    <source>
        <dbReference type="ARBA" id="ARBA00041201"/>
    </source>
</evidence>
<dbReference type="GO" id="GO:0005829">
    <property type="term" value="C:cytosol"/>
    <property type="evidence" value="ECO:0007669"/>
    <property type="project" value="TreeGrafter"/>
</dbReference>
<dbReference type="InterPro" id="IPR011006">
    <property type="entry name" value="CheY-like_superfamily"/>
</dbReference>
<dbReference type="PROSITE" id="PS51755">
    <property type="entry name" value="OMPR_PHOB"/>
    <property type="match status" value="1"/>
</dbReference>
<dbReference type="GeneID" id="75185364"/>
<dbReference type="InterPro" id="IPR039420">
    <property type="entry name" value="WalR-like"/>
</dbReference>
<protein>
    <recommendedName>
        <fullName evidence="5">Sensory transduction protein RegX3</fullName>
    </recommendedName>
</protein>
<evidence type="ECO:0000313" key="11">
    <source>
        <dbReference type="Proteomes" id="UP000298111"/>
    </source>
</evidence>
<dbReference type="InterPro" id="IPR001789">
    <property type="entry name" value="Sig_transdc_resp-reg_receiver"/>
</dbReference>
<dbReference type="PANTHER" id="PTHR48111">
    <property type="entry name" value="REGULATOR OF RPOS"/>
    <property type="match status" value="1"/>
</dbReference>
<name>A0A8H1L090_9ACTN</name>
<dbReference type="GO" id="GO:0006355">
    <property type="term" value="P:regulation of DNA-templated transcription"/>
    <property type="evidence" value="ECO:0007669"/>
    <property type="project" value="InterPro"/>
</dbReference>
<comment type="caution">
    <text evidence="10">The sequence shown here is derived from an EMBL/GenBank/DDBJ whole genome shotgun (WGS) entry which is preliminary data.</text>
</comment>
<dbReference type="GO" id="GO:0000156">
    <property type="term" value="F:phosphorelay response regulator activity"/>
    <property type="evidence" value="ECO:0007669"/>
    <property type="project" value="TreeGrafter"/>
</dbReference>
<accession>A0A8H1L090</accession>